<dbReference type="Proteomes" id="UP000660675">
    <property type="component" value="Unassembled WGS sequence"/>
</dbReference>
<dbReference type="CDD" id="cd14014">
    <property type="entry name" value="STKc_PknB_like"/>
    <property type="match status" value="1"/>
</dbReference>
<evidence type="ECO:0000256" key="3">
    <source>
        <dbReference type="ARBA" id="ARBA00022777"/>
    </source>
</evidence>
<dbReference type="PANTHER" id="PTHR43289:SF34">
    <property type="entry name" value="SERINE_THREONINE-PROTEIN KINASE YBDM-RELATED"/>
    <property type="match status" value="1"/>
</dbReference>
<evidence type="ECO:0000256" key="1">
    <source>
        <dbReference type="ARBA" id="ARBA00022679"/>
    </source>
</evidence>
<keyword evidence="4 5" id="KW-0067">ATP-binding</keyword>
<evidence type="ECO:0000256" key="5">
    <source>
        <dbReference type="PROSITE-ProRule" id="PRU10141"/>
    </source>
</evidence>
<dbReference type="PROSITE" id="PS00108">
    <property type="entry name" value="PROTEIN_KINASE_ST"/>
    <property type="match status" value="1"/>
</dbReference>
<keyword evidence="8" id="KW-1185">Reference proteome</keyword>
<dbReference type="PROSITE" id="PS50011">
    <property type="entry name" value="PROTEIN_KINASE_DOM"/>
    <property type="match status" value="1"/>
</dbReference>
<evidence type="ECO:0000256" key="4">
    <source>
        <dbReference type="ARBA" id="ARBA00022840"/>
    </source>
</evidence>
<accession>A0ABQ2W5Y7</accession>
<evidence type="ECO:0000259" key="6">
    <source>
        <dbReference type="PROSITE" id="PS50011"/>
    </source>
</evidence>
<dbReference type="SUPFAM" id="SSF50998">
    <property type="entry name" value="Quinoprotein alcohol dehydrogenase-like"/>
    <property type="match status" value="1"/>
</dbReference>
<dbReference type="PANTHER" id="PTHR43289">
    <property type="entry name" value="MITOGEN-ACTIVATED PROTEIN KINASE KINASE KINASE 20-RELATED"/>
    <property type="match status" value="1"/>
</dbReference>
<dbReference type="PROSITE" id="PS00107">
    <property type="entry name" value="PROTEIN_KINASE_ATP"/>
    <property type="match status" value="1"/>
</dbReference>
<sequence length="827" mass="85726">MLGPLREDSPRRIGPYGIRARLGAGGMGEVFLGVRDGGGEPVAVKTVRRDVAKDPGFRGRFRREITVARSVAGPHLALLLDGDADAEVPWLATGYVAGPNLSAAVRRAGAMDEAEVRMLGAGLARALAAVHAAGIVHRDVKPGNVMLAADGPRLIDFGIARDSGATPLTTTSRMVGSPAFMSPEHVAGSGRVVPASDVFCLASLLCYAVTGRDPFGDGPVAAVLYRVKYVEADLDGVPDALRAVLERCLVADPAARPAAAALAELLDPGAGDRWPDPVAQHIAEHERELARVMALDGPLLPGYTPTEAATGSRVAPHQLPTRGTDFTPGLHIAPTQGPGLAPPPRRSRRALGAALAALIVLGAATGGILAWRNNRTTPNGASPGGGSPAAPRIVAGVDKNGGPDGSGTVPYGRNVRPAGWKKSWKGAFAQPPIGCSAGRDVVVCRLVDGTYEAVSAADGHRMWTLDTGQSSNRAGWGPRNQFFMPANATRPTVYDDTVLLAAGGRLQSVDAKTGAVRWETRSGGAHDLNSAPVVVDGLVLAATTSTPEDAALAAYDLKTGARKWQKPLASQDISNAQKGNFWPVATDGTVVYAVGEDAPRAFRPKDGSLLGTAGGEAVQGAGDRTNSGCGSLRVRGRFAFCATYVINDDPSGFGEDMAVLRFAAGTLRTRGRVPVDSSLAAGATLTALGDRVITLRRSSEYQSGVPDELVVVGRDGGRALGRFPLGGKVAQGMSNPVSDPMIVADTVVWADSTTLYTVPIRPDGTLGSLTRTRIPGAPGPTRTPTYDSVTNGVDLEQELLDPQVLPVGGVVHVVYDDGTVISVPLPK</sequence>
<dbReference type="InterPro" id="IPR011047">
    <property type="entry name" value="Quinoprotein_ADH-like_sf"/>
</dbReference>
<name>A0ABQ2W5Y7_9ACTN</name>
<gene>
    <name evidence="7" type="ORF">GCM10015535_57610</name>
</gene>
<evidence type="ECO:0000256" key="2">
    <source>
        <dbReference type="ARBA" id="ARBA00022741"/>
    </source>
</evidence>
<dbReference type="InterPro" id="IPR002372">
    <property type="entry name" value="PQQ_rpt_dom"/>
</dbReference>
<keyword evidence="1" id="KW-0808">Transferase</keyword>
<proteinExistence type="predicted"/>
<comment type="caution">
    <text evidence="7">The sequence shown here is derived from an EMBL/GenBank/DDBJ whole genome shotgun (WGS) entry which is preliminary data.</text>
</comment>
<keyword evidence="2 5" id="KW-0547">Nucleotide-binding</keyword>
<evidence type="ECO:0000313" key="7">
    <source>
        <dbReference type="EMBL" id="GGV93813.1"/>
    </source>
</evidence>
<feature type="domain" description="Protein kinase" evidence="6">
    <location>
        <begin position="16"/>
        <end position="270"/>
    </location>
</feature>
<dbReference type="Gene3D" id="3.30.200.20">
    <property type="entry name" value="Phosphorylase Kinase, domain 1"/>
    <property type="match status" value="1"/>
</dbReference>
<dbReference type="SMART" id="SM00564">
    <property type="entry name" value="PQQ"/>
    <property type="match status" value="2"/>
</dbReference>
<evidence type="ECO:0000313" key="8">
    <source>
        <dbReference type="Proteomes" id="UP000660675"/>
    </source>
</evidence>
<dbReference type="Pfam" id="PF13360">
    <property type="entry name" value="PQQ_2"/>
    <property type="match status" value="1"/>
</dbReference>
<dbReference type="EMBL" id="BMTF01000025">
    <property type="protein sequence ID" value="GGV93813.1"/>
    <property type="molecule type" value="Genomic_DNA"/>
</dbReference>
<dbReference type="Gene3D" id="1.10.510.10">
    <property type="entry name" value="Transferase(Phosphotransferase) domain 1"/>
    <property type="match status" value="1"/>
</dbReference>
<dbReference type="InterPro" id="IPR000719">
    <property type="entry name" value="Prot_kinase_dom"/>
</dbReference>
<keyword evidence="3" id="KW-0418">Kinase</keyword>
<dbReference type="InterPro" id="IPR008271">
    <property type="entry name" value="Ser/Thr_kinase_AS"/>
</dbReference>
<organism evidence="7 8">
    <name type="scientific">Streptomyces gelaticus</name>
    <dbReference type="NCBI Taxonomy" id="285446"/>
    <lineage>
        <taxon>Bacteria</taxon>
        <taxon>Bacillati</taxon>
        <taxon>Actinomycetota</taxon>
        <taxon>Actinomycetes</taxon>
        <taxon>Kitasatosporales</taxon>
        <taxon>Streptomycetaceae</taxon>
        <taxon>Streptomyces</taxon>
    </lineage>
</organism>
<dbReference type="SMART" id="SM00220">
    <property type="entry name" value="S_TKc"/>
    <property type="match status" value="1"/>
</dbReference>
<dbReference type="Gene3D" id="2.130.10.10">
    <property type="entry name" value="YVTN repeat-like/Quinoprotein amine dehydrogenase"/>
    <property type="match status" value="1"/>
</dbReference>
<dbReference type="InterPro" id="IPR018391">
    <property type="entry name" value="PQQ_b-propeller_rpt"/>
</dbReference>
<dbReference type="RefSeq" id="WP_189547183.1">
    <property type="nucleotide sequence ID" value="NZ_BMTF01000025.1"/>
</dbReference>
<feature type="binding site" evidence="5">
    <location>
        <position position="45"/>
    </location>
    <ligand>
        <name>ATP</name>
        <dbReference type="ChEBI" id="CHEBI:30616"/>
    </ligand>
</feature>
<dbReference type="SUPFAM" id="SSF56112">
    <property type="entry name" value="Protein kinase-like (PK-like)"/>
    <property type="match status" value="1"/>
</dbReference>
<dbReference type="InterPro" id="IPR015943">
    <property type="entry name" value="WD40/YVTN_repeat-like_dom_sf"/>
</dbReference>
<dbReference type="InterPro" id="IPR011009">
    <property type="entry name" value="Kinase-like_dom_sf"/>
</dbReference>
<dbReference type="Pfam" id="PF00069">
    <property type="entry name" value="Pkinase"/>
    <property type="match status" value="1"/>
</dbReference>
<reference evidence="8" key="1">
    <citation type="journal article" date="2019" name="Int. J. Syst. Evol. Microbiol.">
        <title>The Global Catalogue of Microorganisms (GCM) 10K type strain sequencing project: providing services to taxonomists for standard genome sequencing and annotation.</title>
        <authorList>
            <consortium name="The Broad Institute Genomics Platform"/>
            <consortium name="The Broad Institute Genome Sequencing Center for Infectious Disease"/>
            <person name="Wu L."/>
            <person name="Ma J."/>
        </authorList>
    </citation>
    <scope>NUCLEOTIDE SEQUENCE [LARGE SCALE GENOMIC DNA]</scope>
    <source>
        <strain evidence="8">JCM 4376</strain>
    </source>
</reference>
<dbReference type="InterPro" id="IPR017441">
    <property type="entry name" value="Protein_kinase_ATP_BS"/>
</dbReference>
<protein>
    <recommendedName>
        <fullName evidence="6">Protein kinase domain-containing protein</fullName>
    </recommendedName>
</protein>